<dbReference type="InterPro" id="IPR026444">
    <property type="entry name" value="Secre_tail"/>
</dbReference>
<dbReference type="AlphaFoldDB" id="A0A8J7FUN8"/>
<accession>A0A8J7FUN8</accession>
<name>A0A8J7FUN8_9FLAO</name>
<organism evidence="4 5">
    <name type="scientific">Faecalibacter rhinopitheci</name>
    <dbReference type="NCBI Taxonomy" id="2779678"/>
    <lineage>
        <taxon>Bacteria</taxon>
        <taxon>Pseudomonadati</taxon>
        <taxon>Bacteroidota</taxon>
        <taxon>Flavobacteriia</taxon>
        <taxon>Flavobacteriales</taxon>
        <taxon>Weeksellaceae</taxon>
        <taxon>Faecalibacter</taxon>
    </lineage>
</organism>
<dbReference type="InterPro" id="IPR001590">
    <property type="entry name" value="Peptidase_M12B"/>
</dbReference>
<sequence length="750" mass="82404">MKSKFIILSLLLSGSSIFAQKNYWQEIKNKSFKPTNLVERSSVPQEHKIFNLDVANLTNELENISNKGGNQTRLVNIPNGDGKIIKYQVQEASVMAPGLQEKYNMIKSYSGVSVDGKSTIRFSISPYHGLSAMIYQKDNVSYIDAYTEDLNTYISYNRKSVDNTLDFVCDTDDIHQRNILDQIPTDVENNRTAVDGKMRKYRLALASTIEYSRYHINRANLSNGTDEEKTAAVLSAMNVAMTRVNGVYEKEFGVTMELIENNDKIIFITTDEYSNSNGSAMLRENQTVLDREIGTNNYDIGHVFSTGGGGVAYLRSPCSNIKAGGVTGLTAPINDVFYIDFVAHEMGHQFGATHTFNNSCSSNRSNATAVEPGSGSTIMAYAGICAPNVQNNSDPYFASVSVNNIYSFVTSNAGQCSLNTDSGNNEPVIVLDKLNHNIPHSTAFKLEATATDQDGDALTYNWEQIDTQIATQPPVSTNTGGPTFRSLNPKTDGVRYFPNMQSILADKLTTTSNSAPINWEVLPSVARKLSFSLLVRDNNPIGGQTDRKNVIVNVKEVGPFKVTSQEASETWNAGSEATITWDVAGTTENGIDTSDVKILLSLDGGQTWEYTLVESTPNNGSYTFNVPYGIGETTNARLMIQPIDNIYLAVNKTNFTIDSPLAVGDLDKLEAITITPNPTQGEVNIQLNKNFSNVIVYVNDMTGKQVYNNTSSKFNNNTHKLSLGHLPNGVYVVTVKADGEQFTKKLIIKK</sequence>
<dbReference type="InterPro" id="IPR024079">
    <property type="entry name" value="MetalloPept_cat_dom_sf"/>
</dbReference>
<dbReference type="PANTHER" id="PTHR11905">
    <property type="entry name" value="ADAM A DISINTEGRIN AND METALLOPROTEASE DOMAIN"/>
    <property type="match status" value="1"/>
</dbReference>
<evidence type="ECO:0000313" key="5">
    <source>
        <dbReference type="Proteomes" id="UP000608754"/>
    </source>
</evidence>
<dbReference type="Proteomes" id="UP000608754">
    <property type="component" value="Unassembled WGS sequence"/>
</dbReference>
<dbReference type="Pfam" id="PF18962">
    <property type="entry name" value="Por_Secre_tail"/>
    <property type="match status" value="1"/>
</dbReference>
<dbReference type="EMBL" id="JADGIK010000002">
    <property type="protein sequence ID" value="MBF0596681.1"/>
    <property type="molecule type" value="Genomic_DNA"/>
</dbReference>
<dbReference type="PROSITE" id="PS50215">
    <property type="entry name" value="ADAM_MEPRO"/>
    <property type="match status" value="1"/>
</dbReference>
<evidence type="ECO:0000256" key="1">
    <source>
        <dbReference type="ARBA" id="ARBA00022729"/>
    </source>
</evidence>
<evidence type="ECO:0000313" key="4">
    <source>
        <dbReference type="EMBL" id="MBF0596681.1"/>
    </source>
</evidence>
<protein>
    <submittedName>
        <fullName evidence="4">T9SS type A sorting domain-containing protein</fullName>
    </submittedName>
</protein>
<dbReference type="Gene3D" id="3.40.390.10">
    <property type="entry name" value="Collagenase (Catalytic Domain)"/>
    <property type="match status" value="1"/>
</dbReference>
<dbReference type="GO" id="GO:0006509">
    <property type="term" value="P:membrane protein ectodomain proteolysis"/>
    <property type="evidence" value="ECO:0007669"/>
    <property type="project" value="TreeGrafter"/>
</dbReference>
<feature type="chain" id="PRO_5035299536" evidence="2">
    <location>
        <begin position="20"/>
        <end position="750"/>
    </location>
</feature>
<keyword evidence="5" id="KW-1185">Reference proteome</keyword>
<evidence type="ECO:0000259" key="3">
    <source>
        <dbReference type="PROSITE" id="PS50215"/>
    </source>
</evidence>
<dbReference type="NCBIfam" id="TIGR04183">
    <property type="entry name" value="Por_Secre_tail"/>
    <property type="match status" value="1"/>
</dbReference>
<dbReference type="GO" id="GO:0004222">
    <property type="term" value="F:metalloendopeptidase activity"/>
    <property type="evidence" value="ECO:0007669"/>
    <property type="project" value="InterPro"/>
</dbReference>
<dbReference type="SUPFAM" id="SSF55486">
    <property type="entry name" value="Metalloproteases ('zincins'), catalytic domain"/>
    <property type="match status" value="1"/>
</dbReference>
<dbReference type="InterPro" id="IPR013783">
    <property type="entry name" value="Ig-like_fold"/>
</dbReference>
<evidence type="ECO:0000256" key="2">
    <source>
        <dbReference type="SAM" id="SignalP"/>
    </source>
</evidence>
<dbReference type="Gene3D" id="2.60.40.10">
    <property type="entry name" value="Immunoglobulins"/>
    <property type="match status" value="1"/>
</dbReference>
<keyword evidence="1 2" id="KW-0732">Signal</keyword>
<feature type="signal peptide" evidence="2">
    <location>
        <begin position="1"/>
        <end position="19"/>
    </location>
</feature>
<dbReference type="Pfam" id="PF13582">
    <property type="entry name" value="Reprolysin_3"/>
    <property type="match status" value="1"/>
</dbReference>
<gene>
    <name evidence="4" type="ORF">IM532_04345</name>
</gene>
<proteinExistence type="predicted"/>
<feature type="domain" description="Peptidase M12B" evidence="3">
    <location>
        <begin position="310"/>
        <end position="421"/>
    </location>
</feature>
<comment type="caution">
    <text evidence="4">The sequence shown here is derived from an EMBL/GenBank/DDBJ whole genome shotgun (WGS) entry which is preliminary data.</text>
</comment>
<dbReference type="PANTHER" id="PTHR11905:SF159">
    <property type="entry name" value="ADAM METALLOPROTEASE"/>
    <property type="match status" value="1"/>
</dbReference>
<dbReference type="RefSeq" id="WP_194182209.1">
    <property type="nucleotide sequence ID" value="NZ_JADGIK010000002.1"/>
</dbReference>
<reference evidence="4" key="1">
    <citation type="submission" date="2020-10" db="EMBL/GenBank/DDBJ databases">
        <authorList>
            <person name="Lu T."/>
            <person name="Wang Q."/>
            <person name="Han X."/>
        </authorList>
    </citation>
    <scope>NUCLEOTIDE SEQUENCE</scope>
    <source>
        <strain evidence="4">WQ 117</strain>
    </source>
</reference>